<dbReference type="GO" id="GO:0016787">
    <property type="term" value="F:hydrolase activity"/>
    <property type="evidence" value="ECO:0007669"/>
    <property type="project" value="UniProtKB-KW"/>
</dbReference>
<protein>
    <recommendedName>
        <fullName evidence="2">BD-FAE-like domain-containing protein</fullName>
    </recommendedName>
</protein>
<feature type="domain" description="BD-FAE-like" evidence="2">
    <location>
        <begin position="36"/>
        <end position="240"/>
    </location>
</feature>
<dbReference type="InterPro" id="IPR029058">
    <property type="entry name" value="AB_hydrolase_fold"/>
</dbReference>
<keyword evidence="1" id="KW-0378">Hydrolase</keyword>
<sequence>MTTQKAYRYDPSDLYAVRVQDQEYLNVGGVTRQVRIYQPEGPGPFPMLLSIHGGAWTDKDHTDYASTCEPLAATGLVVASIGQRVGKGFPYPLQIQDIHYGVRWLKAHAAEFNGDPNSLGGIGYSSGGHTLPLAAMRIDDPRYSALHLEGSSPADARLAWIISCWPVIEPYFRYEIAKGKGNTELMEKHHIFFQGDEAMHESTPLNVIKRGEKLTLSPALVLHGTADDVMPIEASERFVSAYNEAGGKARLVPFQGMGHGWAREAGLEVDEFVKIVTEFIAKQLD</sequence>
<proteinExistence type="predicted"/>
<accession>A0A381QJL0</accession>
<organism evidence="3">
    <name type="scientific">marine metagenome</name>
    <dbReference type="NCBI Taxonomy" id="408172"/>
    <lineage>
        <taxon>unclassified sequences</taxon>
        <taxon>metagenomes</taxon>
        <taxon>ecological metagenomes</taxon>
    </lineage>
</organism>
<reference evidence="3" key="1">
    <citation type="submission" date="2018-05" db="EMBL/GenBank/DDBJ databases">
        <authorList>
            <person name="Lanie J.A."/>
            <person name="Ng W.-L."/>
            <person name="Kazmierczak K.M."/>
            <person name="Andrzejewski T.M."/>
            <person name="Davidsen T.M."/>
            <person name="Wayne K.J."/>
            <person name="Tettelin H."/>
            <person name="Glass J.I."/>
            <person name="Rusch D."/>
            <person name="Podicherti R."/>
            <person name="Tsui H.-C.T."/>
            <person name="Winkler M.E."/>
        </authorList>
    </citation>
    <scope>NUCLEOTIDE SEQUENCE</scope>
</reference>
<dbReference type="Gene3D" id="3.40.50.1820">
    <property type="entry name" value="alpha/beta hydrolase"/>
    <property type="match status" value="1"/>
</dbReference>
<evidence type="ECO:0000256" key="1">
    <source>
        <dbReference type="ARBA" id="ARBA00022801"/>
    </source>
</evidence>
<dbReference type="InterPro" id="IPR050300">
    <property type="entry name" value="GDXG_lipolytic_enzyme"/>
</dbReference>
<dbReference type="SUPFAM" id="SSF53474">
    <property type="entry name" value="alpha/beta-Hydrolases"/>
    <property type="match status" value="1"/>
</dbReference>
<dbReference type="PANTHER" id="PTHR48081">
    <property type="entry name" value="AB HYDROLASE SUPERFAMILY PROTEIN C4A8.06C"/>
    <property type="match status" value="1"/>
</dbReference>
<dbReference type="Pfam" id="PF20434">
    <property type="entry name" value="BD-FAE"/>
    <property type="match status" value="1"/>
</dbReference>
<dbReference type="EMBL" id="UINC01001390">
    <property type="protein sequence ID" value="SUZ79521.1"/>
    <property type="molecule type" value="Genomic_DNA"/>
</dbReference>
<evidence type="ECO:0000259" key="2">
    <source>
        <dbReference type="Pfam" id="PF20434"/>
    </source>
</evidence>
<gene>
    <name evidence="3" type="ORF">METZ01_LOCUS32375</name>
</gene>
<dbReference type="InterPro" id="IPR049492">
    <property type="entry name" value="BD-FAE-like_dom"/>
</dbReference>
<name>A0A381QJL0_9ZZZZ</name>
<dbReference type="AlphaFoldDB" id="A0A381QJL0"/>
<evidence type="ECO:0000313" key="3">
    <source>
        <dbReference type="EMBL" id="SUZ79521.1"/>
    </source>
</evidence>